<organism evidence="3 4">
    <name type="scientific">Glarea lozoyensis (strain ATCC 74030 / MF5533)</name>
    <dbReference type="NCBI Taxonomy" id="1104152"/>
    <lineage>
        <taxon>Eukaryota</taxon>
        <taxon>Fungi</taxon>
        <taxon>Dikarya</taxon>
        <taxon>Ascomycota</taxon>
        <taxon>Pezizomycotina</taxon>
        <taxon>Leotiomycetes</taxon>
        <taxon>Helotiales</taxon>
        <taxon>Helotiaceae</taxon>
        <taxon>Glarea</taxon>
    </lineage>
</organism>
<reference evidence="3 4" key="1">
    <citation type="journal article" date="2012" name="Eukaryot. Cell">
        <title>Genome sequence of the fungus Glarea lozoyensis: the first genome sequence of a species from the Helotiaceae family.</title>
        <authorList>
            <person name="Youssar L."/>
            <person name="Gruening B.A."/>
            <person name="Erxleben A."/>
            <person name="Guenther S."/>
            <person name="Huettel W."/>
        </authorList>
    </citation>
    <scope>NUCLEOTIDE SEQUENCE [LARGE SCALE GENOMIC DNA]</scope>
    <source>
        <strain evidence="4">ATCC 74030 / MF5533</strain>
    </source>
</reference>
<proteinExistence type="inferred from homology"/>
<name>H0EG06_GLAL7</name>
<dbReference type="InterPro" id="IPR002347">
    <property type="entry name" value="SDR_fam"/>
</dbReference>
<evidence type="ECO:0000313" key="4">
    <source>
        <dbReference type="Proteomes" id="UP000005446"/>
    </source>
</evidence>
<dbReference type="InterPro" id="IPR036291">
    <property type="entry name" value="NAD(P)-bd_dom_sf"/>
</dbReference>
<dbReference type="OrthoDB" id="5840532at2759"/>
<dbReference type="PANTHER" id="PTHR24321">
    <property type="entry name" value="DEHYDROGENASES, SHORT CHAIN"/>
    <property type="match status" value="1"/>
</dbReference>
<dbReference type="GO" id="GO:0016491">
    <property type="term" value="F:oxidoreductase activity"/>
    <property type="evidence" value="ECO:0007669"/>
    <property type="project" value="UniProtKB-KW"/>
</dbReference>
<dbReference type="PRINTS" id="PR00081">
    <property type="entry name" value="GDHRDH"/>
</dbReference>
<dbReference type="Proteomes" id="UP000005446">
    <property type="component" value="Unassembled WGS sequence"/>
</dbReference>
<keyword evidence="4" id="KW-1185">Reference proteome</keyword>
<sequence>MALRELPGIALITGAGSGIGRDSAFAFAAAGIGRQTLSVMTEASTAASLQEYDLLYSVNVKGTLLVLGALCKQMATQESRIVTGRNGPRNVGRGSIVCLSSGNGYVAEPNKGAYTTMKHAIMAIMKTAETGICSIVA</sequence>
<protein>
    <recommendedName>
        <fullName evidence="5">3-oxoacyl-[acyl-carrier-protein] reductase FabG</fullName>
    </recommendedName>
</protein>
<dbReference type="EMBL" id="AGUE01000021">
    <property type="protein sequence ID" value="EHL02620.1"/>
    <property type="molecule type" value="Genomic_DNA"/>
</dbReference>
<dbReference type="AlphaFoldDB" id="H0EG06"/>
<evidence type="ECO:0000256" key="1">
    <source>
        <dbReference type="ARBA" id="ARBA00006484"/>
    </source>
</evidence>
<keyword evidence="2" id="KW-0560">Oxidoreductase</keyword>
<dbReference type="InParanoid" id="H0EG06"/>
<evidence type="ECO:0000256" key="2">
    <source>
        <dbReference type="ARBA" id="ARBA00023002"/>
    </source>
</evidence>
<evidence type="ECO:0000313" key="3">
    <source>
        <dbReference type="EMBL" id="EHL02620.1"/>
    </source>
</evidence>
<accession>H0EG06</accession>
<dbReference type="PANTHER" id="PTHR24321:SF12">
    <property type="entry name" value="SHORT-CHAIN DEHYDROGENASE_REDUCTASE FAMILY, PUTATIVE (AFU_ORTHOLOGUE AFUA_5G14340)-RELATED"/>
    <property type="match status" value="1"/>
</dbReference>
<comment type="similarity">
    <text evidence="1">Belongs to the short-chain dehydrogenases/reductases (SDR) family.</text>
</comment>
<dbReference type="Gene3D" id="3.40.50.720">
    <property type="entry name" value="NAD(P)-binding Rossmann-like Domain"/>
    <property type="match status" value="1"/>
</dbReference>
<gene>
    <name evidence="3" type="ORF">M7I_1414</name>
</gene>
<dbReference type="Pfam" id="PF00106">
    <property type="entry name" value="adh_short"/>
    <property type="match status" value="1"/>
</dbReference>
<evidence type="ECO:0008006" key="5">
    <source>
        <dbReference type="Google" id="ProtNLM"/>
    </source>
</evidence>
<dbReference type="SUPFAM" id="SSF51735">
    <property type="entry name" value="NAD(P)-binding Rossmann-fold domains"/>
    <property type="match status" value="1"/>
</dbReference>
<comment type="caution">
    <text evidence="3">The sequence shown here is derived from an EMBL/GenBank/DDBJ whole genome shotgun (WGS) entry which is preliminary data.</text>
</comment>
<dbReference type="HOGENOM" id="CLU_1865322_0_0_1"/>